<accession>A0A2G9YRT4</accession>
<evidence type="ECO:0000313" key="2">
    <source>
        <dbReference type="EMBL" id="PIP21944.1"/>
    </source>
</evidence>
<protein>
    <recommendedName>
        <fullName evidence="1">DUF362 domain-containing protein</fullName>
    </recommendedName>
</protein>
<evidence type="ECO:0000313" key="3">
    <source>
        <dbReference type="Proteomes" id="UP000231567"/>
    </source>
</evidence>
<dbReference type="AlphaFoldDB" id="A0A2G9YRT4"/>
<comment type="caution">
    <text evidence="2">The sequence shown here is derived from an EMBL/GenBank/DDBJ whole genome shotgun (WGS) entry which is preliminary data.</text>
</comment>
<proteinExistence type="predicted"/>
<dbReference type="InterPro" id="IPR007160">
    <property type="entry name" value="DUF362"/>
</dbReference>
<gene>
    <name evidence="2" type="ORF">COX39_00145</name>
</gene>
<dbReference type="EMBL" id="PCRM01000004">
    <property type="protein sequence ID" value="PIP21944.1"/>
    <property type="molecule type" value="Genomic_DNA"/>
</dbReference>
<dbReference type="Pfam" id="PF04015">
    <property type="entry name" value="DUF362"/>
    <property type="match status" value="1"/>
</dbReference>
<dbReference type="Proteomes" id="UP000231567">
    <property type="component" value="Unassembled WGS sequence"/>
</dbReference>
<feature type="domain" description="DUF362" evidence="1">
    <location>
        <begin position="46"/>
        <end position="262"/>
    </location>
</feature>
<evidence type="ECO:0000259" key="1">
    <source>
        <dbReference type="Pfam" id="PF04015"/>
    </source>
</evidence>
<name>A0A2G9YRT4_9BACT</name>
<organism evidence="2 3">
    <name type="scientific">Candidatus Nealsonbacteria bacterium CG23_combo_of_CG06-09_8_20_14_all_40_13</name>
    <dbReference type="NCBI Taxonomy" id="1974724"/>
    <lineage>
        <taxon>Bacteria</taxon>
        <taxon>Candidatus Nealsoniibacteriota</taxon>
    </lineage>
</organism>
<sequence>MAKSEKPVVVLVKGDDRAKNIKNALGKISEQIKLDIAKKVGKKGYIFIKPNFVTTRRQLAATHPDAVRAVLKYLRSFYEGEIIVGEGASIGNAFEGYKNYNYLPLEKEFNVRLMDLNHDNGIIAEGFNKNLKPLKLQIAKTLALAPYRISINPMKTHDSVIVTLSIKNMAVGSLIKSGFRPLNIASKIILRRPFHDYKSAIHQGPKATNKTIAKLYEKTKADLAVIDGFVGMERNGPVGGEPVELKIAIVSQDSLAADTLGVHLMGFNPQDIGYLHYLRADLKNITIIGERVENCRKKFRPHDTYIQQSHWK</sequence>
<reference evidence="2 3" key="1">
    <citation type="submission" date="2017-09" db="EMBL/GenBank/DDBJ databases">
        <title>Depth-based differentiation of microbial function through sediment-hosted aquifers and enrichment of novel symbionts in the deep terrestrial subsurface.</title>
        <authorList>
            <person name="Probst A.J."/>
            <person name="Ladd B."/>
            <person name="Jarett J.K."/>
            <person name="Geller-Mcgrath D.E."/>
            <person name="Sieber C.M."/>
            <person name="Emerson J.B."/>
            <person name="Anantharaman K."/>
            <person name="Thomas B.C."/>
            <person name="Malmstrom R."/>
            <person name="Stieglmeier M."/>
            <person name="Klingl A."/>
            <person name="Woyke T."/>
            <person name="Ryan C.M."/>
            <person name="Banfield J.F."/>
        </authorList>
    </citation>
    <scope>NUCLEOTIDE SEQUENCE [LARGE SCALE GENOMIC DNA]</scope>
    <source>
        <strain evidence="2">CG23_combo_of_CG06-09_8_20_14_all_40_13</strain>
    </source>
</reference>